<feature type="signal peptide" evidence="8">
    <location>
        <begin position="1"/>
        <end position="26"/>
    </location>
</feature>
<dbReference type="Proteomes" id="UP000811619">
    <property type="component" value="Unassembled WGS sequence"/>
</dbReference>
<protein>
    <recommendedName>
        <fullName evidence="13">Glucose oxidase</fullName>
    </recommendedName>
</protein>
<dbReference type="EMBL" id="SRPY01000730">
    <property type="protein sequence ID" value="KAG5918547.1"/>
    <property type="molecule type" value="Genomic_DNA"/>
</dbReference>
<dbReference type="AlphaFoldDB" id="A0A8K0J1X2"/>
<accession>A0A8K0J1X2</accession>
<dbReference type="PANTHER" id="PTHR11552:SF201">
    <property type="entry name" value="GLUCOSE-METHANOL-CHOLINE OXIDOREDUCTASE N-TERMINAL DOMAIN-CONTAINING PROTEIN"/>
    <property type="match status" value="1"/>
</dbReference>
<gene>
    <name evidence="11" type="ORF">E4U42_006817</name>
</gene>
<dbReference type="Pfam" id="PF00732">
    <property type="entry name" value="GMC_oxred_N"/>
    <property type="match status" value="1"/>
</dbReference>
<dbReference type="PANTHER" id="PTHR11552">
    <property type="entry name" value="GLUCOSE-METHANOL-CHOLINE GMC OXIDOREDUCTASE"/>
    <property type="match status" value="1"/>
</dbReference>
<evidence type="ECO:0000256" key="6">
    <source>
        <dbReference type="PIRSR" id="PIRSR000137-1"/>
    </source>
</evidence>
<feature type="binding site" evidence="7">
    <location>
        <position position="270"/>
    </location>
    <ligand>
        <name>FAD</name>
        <dbReference type="ChEBI" id="CHEBI:57692"/>
    </ligand>
</feature>
<evidence type="ECO:0000259" key="9">
    <source>
        <dbReference type="Pfam" id="PF00732"/>
    </source>
</evidence>
<feature type="chain" id="PRO_5035466838" description="Glucose oxidase" evidence="8">
    <location>
        <begin position="27"/>
        <end position="614"/>
    </location>
</feature>
<evidence type="ECO:0000256" key="5">
    <source>
        <dbReference type="ARBA" id="ARBA00023002"/>
    </source>
</evidence>
<keyword evidence="5" id="KW-0560">Oxidoreductase</keyword>
<evidence type="ECO:0000256" key="4">
    <source>
        <dbReference type="ARBA" id="ARBA00022827"/>
    </source>
</evidence>
<feature type="domain" description="Glucose-methanol-choline oxidoreductase N-terminal" evidence="9">
    <location>
        <begin position="42"/>
        <end position="352"/>
    </location>
</feature>
<feature type="domain" description="Glucose-methanol-choline oxidoreductase C-terminal" evidence="10">
    <location>
        <begin position="465"/>
        <end position="602"/>
    </location>
</feature>
<dbReference type="SUPFAM" id="SSF54373">
    <property type="entry name" value="FAD-linked reductases, C-terminal domain"/>
    <property type="match status" value="1"/>
</dbReference>
<keyword evidence="4 7" id="KW-0274">FAD</keyword>
<dbReference type="InterPro" id="IPR036188">
    <property type="entry name" value="FAD/NAD-bd_sf"/>
</dbReference>
<evidence type="ECO:0000259" key="10">
    <source>
        <dbReference type="Pfam" id="PF05199"/>
    </source>
</evidence>
<evidence type="ECO:0000256" key="1">
    <source>
        <dbReference type="ARBA" id="ARBA00001974"/>
    </source>
</evidence>
<evidence type="ECO:0000256" key="3">
    <source>
        <dbReference type="ARBA" id="ARBA00022630"/>
    </source>
</evidence>
<evidence type="ECO:0008006" key="13">
    <source>
        <dbReference type="Google" id="ProtNLM"/>
    </source>
</evidence>
<evidence type="ECO:0000256" key="2">
    <source>
        <dbReference type="ARBA" id="ARBA00010790"/>
    </source>
</evidence>
<dbReference type="SUPFAM" id="SSF51905">
    <property type="entry name" value="FAD/NAD(P)-binding domain"/>
    <property type="match status" value="1"/>
</dbReference>
<dbReference type="GO" id="GO:0016614">
    <property type="term" value="F:oxidoreductase activity, acting on CH-OH group of donors"/>
    <property type="evidence" value="ECO:0007669"/>
    <property type="project" value="InterPro"/>
</dbReference>
<comment type="cofactor">
    <cofactor evidence="1 7">
        <name>FAD</name>
        <dbReference type="ChEBI" id="CHEBI:57692"/>
    </cofactor>
</comment>
<evidence type="ECO:0000256" key="7">
    <source>
        <dbReference type="PIRSR" id="PIRSR000137-2"/>
    </source>
</evidence>
<reference evidence="11" key="1">
    <citation type="journal article" date="2020" name="bioRxiv">
        <title>Whole genome comparisons of ergot fungi reveals the divergence and evolution of species within the genus Claviceps are the result of varying mechanisms driving genome evolution and host range expansion.</title>
        <authorList>
            <person name="Wyka S.A."/>
            <person name="Mondo S.J."/>
            <person name="Liu M."/>
            <person name="Dettman J."/>
            <person name="Nalam V."/>
            <person name="Broders K.D."/>
        </authorList>
    </citation>
    <scope>NUCLEOTIDE SEQUENCE</scope>
    <source>
        <strain evidence="11">CCC 489</strain>
    </source>
</reference>
<dbReference type="InterPro" id="IPR012132">
    <property type="entry name" value="GMC_OxRdtase"/>
</dbReference>
<keyword evidence="8" id="KW-0732">Signal</keyword>
<comment type="similarity">
    <text evidence="2">Belongs to the GMC oxidoreductase family.</text>
</comment>
<comment type="caution">
    <text evidence="11">The sequence shown here is derived from an EMBL/GenBank/DDBJ whole genome shotgun (WGS) entry which is preliminary data.</text>
</comment>
<evidence type="ECO:0000256" key="8">
    <source>
        <dbReference type="SAM" id="SignalP"/>
    </source>
</evidence>
<dbReference type="Gene3D" id="4.10.450.10">
    <property type="entry name" value="Glucose Oxidase, domain 2"/>
    <property type="match status" value="1"/>
</dbReference>
<dbReference type="OrthoDB" id="269227at2759"/>
<dbReference type="Gene3D" id="3.50.50.60">
    <property type="entry name" value="FAD/NAD(P)-binding domain"/>
    <property type="match status" value="1"/>
</dbReference>
<feature type="active site" description="Proton donor" evidence="6">
    <location>
        <position position="550"/>
    </location>
</feature>
<keyword evidence="3" id="KW-0285">Flavoprotein</keyword>
<sequence>MAAVLPVISLALPSAALMALVGLACATVITDDAAVVSNKTFDFVIVGAGLSGITLSGHGHSVLIIEAGPDGSWNPAVFNADGRPYPATYCNWNYPMYDHDGKKLNSTIDSGACIGGSTSINGMVWYRPTKAEIDHLEHLGNPGWNWRTLEPYMEAIERNIPPTDEQIAQGAAYDPTVHGYHGFVNTSFPTPMRIPKAVKLYKEALPTAFPGLSISNDLSNRTSVVSASTSWTAWHDPVAGVMKRSSAADALLWAPDQQRLSLTVLANHTVDKVHLDHRLKAHGVRFSPTASRNAKQQYNVKAAKSVILAAGTLATGPILERSGVGRASILSAAKVKQMVDLPGVGANLNDQPGTATFALVKEEYQNDTSVIDGRQPFGPEISLVNIDNIWPAGSSAITQSLASPSSLSSRANSLVASGAAVNVQGAEMILNITIQLILQSRLPVAEVIAESYPLVLSAPFWPLMPLSRGHIHISSANPFDFPVITPRFLTDMFDQQVAIAVARRSRELWKIAPLADLVADAYYGPRAIGPNGSDVDYLKWLQNSSLCASHWIGATAMLPRELGGVVDARLRVYGTKNLRIVDAGILPFQMTSHLMSTMYAVAQRGAELIVHDCK</sequence>
<dbReference type="InterPro" id="IPR007867">
    <property type="entry name" value="GMC_OxRtase_C"/>
</dbReference>
<dbReference type="Pfam" id="PF05199">
    <property type="entry name" value="GMC_oxred_C"/>
    <property type="match status" value="1"/>
</dbReference>
<proteinExistence type="inferred from homology"/>
<dbReference type="InterPro" id="IPR027424">
    <property type="entry name" value="Glucose_Oxidase_domain_2"/>
</dbReference>
<organism evidence="11 12">
    <name type="scientific">Claviceps africana</name>
    <dbReference type="NCBI Taxonomy" id="83212"/>
    <lineage>
        <taxon>Eukaryota</taxon>
        <taxon>Fungi</taxon>
        <taxon>Dikarya</taxon>
        <taxon>Ascomycota</taxon>
        <taxon>Pezizomycotina</taxon>
        <taxon>Sordariomycetes</taxon>
        <taxon>Hypocreomycetidae</taxon>
        <taxon>Hypocreales</taxon>
        <taxon>Clavicipitaceae</taxon>
        <taxon>Claviceps</taxon>
    </lineage>
</organism>
<evidence type="ECO:0000313" key="12">
    <source>
        <dbReference type="Proteomes" id="UP000811619"/>
    </source>
</evidence>
<evidence type="ECO:0000313" key="11">
    <source>
        <dbReference type="EMBL" id="KAG5918547.1"/>
    </source>
</evidence>
<dbReference type="GO" id="GO:0050660">
    <property type="term" value="F:flavin adenine dinucleotide binding"/>
    <property type="evidence" value="ECO:0007669"/>
    <property type="project" value="InterPro"/>
</dbReference>
<dbReference type="PIRSF" id="PIRSF000137">
    <property type="entry name" value="Alcohol_oxidase"/>
    <property type="match status" value="1"/>
</dbReference>
<name>A0A8K0J1X2_9HYPO</name>
<feature type="active site" description="Proton acceptor" evidence="6">
    <location>
        <position position="593"/>
    </location>
</feature>
<feature type="binding site" evidence="7">
    <location>
        <begin position="121"/>
        <end position="124"/>
    </location>
    <ligand>
        <name>FAD</name>
        <dbReference type="ChEBI" id="CHEBI:57692"/>
    </ligand>
</feature>
<keyword evidence="12" id="KW-1185">Reference proteome</keyword>
<dbReference type="InterPro" id="IPR000172">
    <property type="entry name" value="GMC_OxRdtase_N"/>
</dbReference>
<dbReference type="Gene3D" id="3.30.560.10">
    <property type="entry name" value="Glucose Oxidase, domain 3"/>
    <property type="match status" value="1"/>
</dbReference>